<evidence type="ECO:0000313" key="3">
    <source>
        <dbReference type="Proteomes" id="UP001328107"/>
    </source>
</evidence>
<feature type="compositionally biased region" description="Basic and acidic residues" evidence="1">
    <location>
        <begin position="847"/>
        <end position="862"/>
    </location>
</feature>
<feature type="compositionally biased region" description="Polar residues" evidence="1">
    <location>
        <begin position="276"/>
        <end position="289"/>
    </location>
</feature>
<sequence>RGSSSRASNRSSDTNRNTRIPAPKSSSQQSSSSSRRPSSRMTINMTTTITTSGSHSGLIVQSGVASAPSPSHSQRQPDPWSLPSVSSPLPSLPAASPLAVAAAPAAPAIEEIPGTTSEEIYAPSSHHSEREAEMPRLAQESAYDARPSSYQPQRFEEAEREQEEVSYVDPRDVLLNTFSTNPPPVPAERLSRRDLPMRPDTTSTTTYMEIFREPGEPLHAYQRLALPPHQKPDLLYGPRYEQWSNTRTETLIDDRGGKAVQWKPELVETDDEMPMSVQTKGREASTSPSYVRARSRETRQDTKDGRVIKESVSDEDITIETRSGPLSPRLFSPSSASATSPHIGSGALPAPPRIGWGAAPTPVPIITSPSIGSGARPLSPVSVDTRYGGGTRPASRALSPDDYHEALRRDVRSRTARSPSPLRRTTASSMYTTTPGYAPSTYSRPPPSYRTDSRYGSPVPPPGSLDRSKSSEDPDSSRLSEQLLSTSFSYHAEGPAAEVNQQQDVAASVESESPLYAPTLHQSPVYAATPKKSEAVNTPTLQQDAIAATEIDSPCYAATHQQQPTTSPPESPLYAPTLQQSAAASVAEHSPIYREIMRPPASDAEREKPIYAATLQQDAADAANSTSSPIYAATRQHAASAASQESLVYATTIQSFPASESPIYSSTLQRPAAKESPVYAAPQIRPVDVQLAATAAMEDYGLRLSQLSPRRDSMTQTEEMEQLLQKPPTPPPRPPPPTLARPMHRTSSYRQSLPPSARLDEHVYDQIPLERQDTRRHSFTCPPAFISRRSLEKIVHCLNEFPKSRRRSNEFAQPTAHPATTLERSQSVGGNLYRRHLQSHRGPIRIPVERRPSEDAYESAENRRPVRVTIDYDPRYAKVVKPSRPPPPRKPLSSTATFAPSSRSIRERSPSKIVRIINGRSYSVDGGRRGRHRPMSGTSPTPPNPSAAPTPPSIASLPSSRPSSALLDLPSRAEERRGLPPLANERVEERQWREEDRGRERSKP</sequence>
<accession>A0AAN5CXD2</accession>
<evidence type="ECO:0000313" key="2">
    <source>
        <dbReference type="EMBL" id="GMR52851.1"/>
    </source>
</evidence>
<comment type="caution">
    <text evidence="2">The sequence shown here is derived from an EMBL/GenBank/DDBJ whole genome shotgun (WGS) entry which is preliminary data.</text>
</comment>
<feature type="compositionally biased region" description="Basic and acidic residues" evidence="1">
    <location>
        <begin position="591"/>
        <end position="609"/>
    </location>
</feature>
<feature type="compositionally biased region" description="Polar residues" evidence="1">
    <location>
        <begin position="745"/>
        <end position="754"/>
    </location>
</feature>
<feature type="non-terminal residue" evidence="2">
    <location>
        <position position="1004"/>
    </location>
</feature>
<keyword evidence="3" id="KW-1185">Reference proteome</keyword>
<feature type="compositionally biased region" description="Basic and acidic residues" evidence="1">
    <location>
        <begin position="985"/>
        <end position="1004"/>
    </location>
</feature>
<feature type="compositionally biased region" description="Pro residues" evidence="1">
    <location>
        <begin position="727"/>
        <end position="739"/>
    </location>
</feature>
<reference evidence="3" key="1">
    <citation type="submission" date="2022-10" db="EMBL/GenBank/DDBJ databases">
        <title>Genome assembly of Pristionchus species.</title>
        <authorList>
            <person name="Yoshida K."/>
            <person name="Sommer R.J."/>
        </authorList>
    </citation>
    <scope>NUCLEOTIDE SEQUENCE [LARGE SCALE GENOMIC DNA]</scope>
    <source>
        <strain evidence="3">RS5460</strain>
    </source>
</reference>
<evidence type="ECO:0000256" key="1">
    <source>
        <dbReference type="SAM" id="MobiDB-lite"/>
    </source>
</evidence>
<gene>
    <name evidence="2" type="ORF">PMAYCL1PPCAC_23046</name>
</gene>
<name>A0AAN5CXD2_9BILA</name>
<feature type="compositionally biased region" description="Basic and acidic residues" evidence="1">
    <location>
        <begin position="294"/>
        <end position="312"/>
    </location>
</feature>
<feature type="region of interest" description="Disordered" evidence="1">
    <location>
        <begin position="265"/>
        <end position="522"/>
    </location>
</feature>
<dbReference type="AlphaFoldDB" id="A0AAN5CXD2"/>
<feature type="compositionally biased region" description="Basic residues" evidence="1">
    <location>
        <begin position="833"/>
        <end position="843"/>
    </location>
</feature>
<feature type="compositionally biased region" description="Low complexity" evidence="1">
    <location>
        <begin position="81"/>
        <end position="108"/>
    </location>
</feature>
<feature type="compositionally biased region" description="Pro residues" evidence="1">
    <location>
        <begin position="940"/>
        <end position="952"/>
    </location>
</feature>
<feature type="compositionally biased region" description="Low complexity" evidence="1">
    <location>
        <begin position="1"/>
        <end position="51"/>
    </location>
</feature>
<protein>
    <submittedName>
        <fullName evidence="2">Uncharacterized protein</fullName>
    </submittedName>
</protein>
<dbReference type="EMBL" id="BTRK01000005">
    <property type="protein sequence ID" value="GMR52851.1"/>
    <property type="molecule type" value="Genomic_DNA"/>
</dbReference>
<feature type="compositionally biased region" description="Low complexity" evidence="1">
    <location>
        <begin position="953"/>
        <end position="970"/>
    </location>
</feature>
<feature type="compositionally biased region" description="Polar residues" evidence="1">
    <location>
        <begin position="479"/>
        <end position="489"/>
    </location>
</feature>
<proteinExistence type="predicted"/>
<feature type="region of interest" description="Disordered" evidence="1">
    <location>
        <begin position="704"/>
        <end position="761"/>
    </location>
</feature>
<feature type="compositionally biased region" description="Polar residues" evidence="1">
    <location>
        <begin position="423"/>
        <end position="435"/>
    </location>
</feature>
<feature type="compositionally biased region" description="Polar residues" evidence="1">
    <location>
        <begin position="332"/>
        <end position="342"/>
    </location>
</feature>
<feature type="region of interest" description="Disordered" evidence="1">
    <location>
        <begin position="1"/>
        <end position="203"/>
    </location>
</feature>
<feature type="non-terminal residue" evidence="2">
    <location>
        <position position="1"/>
    </location>
</feature>
<dbReference type="Proteomes" id="UP001328107">
    <property type="component" value="Unassembled WGS sequence"/>
</dbReference>
<feature type="compositionally biased region" description="Basic and acidic residues" evidence="1">
    <location>
        <begin position="466"/>
        <end position="478"/>
    </location>
</feature>
<feature type="region of interest" description="Disordered" evidence="1">
    <location>
        <begin position="877"/>
        <end position="1004"/>
    </location>
</feature>
<feature type="region of interest" description="Disordered" evidence="1">
    <location>
        <begin position="556"/>
        <end position="627"/>
    </location>
</feature>
<organism evidence="2 3">
    <name type="scientific">Pristionchus mayeri</name>
    <dbReference type="NCBI Taxonomy" id="1317129"/>
    <lineage>
        <taxon>Eukaryota</taxon>
        <taxon>Metazoa</taxon>
        <taxon>Ecdysozoa</taxon>
        <taxon>Nematoda</taxon>
        <taxon>Chromadorea</taxon>
        <taxon>Rhabditida</taxon>
        <taxon>Rhabditina</taxon>
        <taxon>Diplogasteromorpha</taxon>
        <taxon>Diplogasteroidea</taxon>
        <taxon>Neodiplogasteridae</taxon>
        <taxon>Pristionchus</taxon>
    </lineage>
</organism>
<feature type="compositionally biased region" description="Low complexity" evidence="1">
    <location>
        <begin position="612"/>
        <end position="623"/>
    </location>
</feature>
<feature type="region of interest" description="Disordered" evidence="1">
    <location>
        <begin position="805"/>
        <end position="862"/>
    </location>
</feature>
<feature type="compositionally biased region" description="Basic and acidic residues" evidence="1">
    <location>
        <begin position="399"/>
        <end position="413"/>
    </location>
</feature>
<feature type="compositionally biased region" description="Low complexity" evidence="1">
    <location>
        <begin position="358"/>
        <end position="375"/>
    </location>
</feature>